<keyword evidence="2" id="KW-0963">Cytoplasm</keyword>
<evidence type="ECO:0000313" key="10">
    <source>
        <dbReference type="EMBL" id="CAB4607445.1"/>
    </source>
</evidence>
<evidence type="ECO:0000256" key="6">
    <source>
        <dbReference type="ARBA" id="ARBA00022840"/>
    </source>
</evidence>
<feature type="domain" description="tRNA(Ile)-lysidine/2-thiocytidine synthase N-terminal" evidence="8">
    <location>
        <begin position="3"/>
        <end position="166"/>
    </location>
</feature>
<evidence type="ECO:0000256" key="2">
    <source>
        <dbReference type="ARBA" id="ARBA00022490"/>
    </source>
</evidence>
<reference evidence="10" key="1">
    <citation type="submission" date="2020-05" db="EMBL/GenBank/DDBJ databases">
        <authorList>
            <person name="Chiriac C."/>
            <person name="Salcher M."/>
            <person name="Ghai R."/>
            <person name="Kavagutti S V."/>
        </authorList>
    </citation>
    <scope>NUCLEOTIDE SEQUENCE</scope>
</reference>
<dbReference type="Gene3D" id="1.20.59.20">
    <property type="match status" value="1"/>
</dbReference>
<keyword evidence="3" id="KW-0436">Ligase</keyword>
<evidence type="ECO:0000256" key="1">
    <source>
        <dbReference type="ARBA" id="ARBA00013267"/>
    </source>
</evidence>
<dbReference type="GO" id="GO:0005737">
    <property type="term" value="C:cytoplasm"/>
    <property type="evidence" value="ECO:0007669"/>
    <property type="project" value="InterPro"/>
</dbReference>
<evidence type="ECO:0000256" key="4">
    <source>
        <dbReference type="ARBA" id="ARBA00022694"/>
    </source>
</evidence>
<feature type="domain" description="tRNA(Ile)-lysidine synthase substrate-binding" evidence="9">
    <location>
        <begin position="209"/>
        <end position="248"/>
    </location>
</feature>
<dbReference type="PANTHER" id="PTHR43033">
    <property type="entry name" value="TRNA(ILE)-LYSIDINE SYNTHASE-RELATED"/>
    <property type="match status" value="1"/>
</dbReference>
<evidence type="ECO:0000256" key="7">
    <source>
        <dbReference type="ARBA" id="ARBA00048539"/>
    </source>
</evidence>
<dbReference type="EMBL" id="CAEZUK010000206">
    <property type="protein sequence ID" value="CAB4607445.1"/>
    <property type="molecule type" value="Genomic_DNA"/>
</dbReference>
<dbReference type="GO" id="GO:0005524">
    <property type="term" value="F:ATP binding"/>
    <property type="evidence" value="ECO:0007669"/>
    <property type="project" value="UniProtKB-KW"/>
</dbReference>
<dbReference type="NCBIfam" id="TIGR02432">
    <property type="entry name" value="lysidine_TilS_N"/>
    <property type="match status" value="1"/>
</dbReference>
<dbReference type="Gene3D" id="3.40.50.620">
    <property type="entry name" value="HUPs"/>
    <property type="match status" value="1"/>
</dbReference>
<organism evidence="10">
    <name type="scientific">freshwater metagenome</name>
    <dbReference type="NCBI Taxonomy" id="449393"/>
    <lineage>
        <taxon>unclassified sequences</taxon>
        <taxon>metagenomes</taxon>
        <taxon>ecological metagenomes</taxon>
    </lineage>
</organism>
<protein>
    <recommendedName>
        <fullName evidence="1">tRNA(Ile)-lysidine synthetase</fullName>
        <ecNumber evidence="1">6.3.4.19</ecNumber>
    </recommendedName>
</protein>
<keyword evidence="6" id="KW-0067">ATP-binding</keyword>
<dbReference type="HAMAP" id="MF_01161">
    <property type="entry name" value="tRNA_Ile_lys_synt"/>
    <property type="match status" value="1"/>
</dbReference>
<dbReference type="CDD" id="cd01992">
    <property type="entry name" value="TilS_N"/>
    <property type="match status" value="1"/>
</dbReference>
<comment type="catalytic activity">
    <reaction evidence="7">
        <text>cytidine(34) in tRNA(Ile2) + L-lysine + ATP = lysidine(34) in tRNA(Ile2) + AMP + diphosphate + H(+)</text>
        <dbReference type="Rhea" id="RHEA:43744"/>
        <dbReference type="Rhea" id="RHEA-COMP:10625"/>
        <dbReference type="Rhea" id="RHEA-COMP:10670"/>
        <dbReference type="ChEBI" id="CHEBI:15378"/>
        <dbReference type="ChEBI" id="CHEBI:30616"/>
        <dbReference type="ChEBI" id="CHEBI:32551"/>
        <dbReference type="ChEBI" id="CHEBI:33019"/>
        <dbReference type="ChEBI" id="CHEBI:82748"/>
        <dbReference type="ChEBI" id="CHEBI:83665"/>
        <dbReference type="ChEBI" id="CHEBI:456215"/>
        <dbReference type="EC" id="6.3.4.19"/>
    </reaction>
</comment>
<dbReference type="SUPFAM" id="SSF52402">
    <property type="entry name" value="Adenine nucleotide alpha hydrolases-like"/>
    <property type="match status" value="1"/>
</dbReference>
<keyword evidence="5" id="KW-0547">Nucleotide-binding</keyword>
<sequence>MSCAVSGGADSLALLALSVAADLQVTAIHVDHGIRSGSATEASIVEHAASAVGADFKALTVQVSPGPNLEARAREARYSVLPNDVLTGHTADDQAETVLLNILRGAGIDGLAGMRPSGGPSGQVRHPILGIRRFETEAVCDLLGWEPVRDPSNDDQSLLRNRVRHQILPLLNEASSRDLVPIFSRQASLMADDSDILDALAKEIDPTDAKALASAPVALARRAIRLWLSTTHPPDAASVERVLAVARGEVTACELPGGLRISRTNQRIFITPAPAQG</sequence>
<evidence type="ECO:0000256" key="3">
    <source>
        <dbReference type="ARBA" id="ARBA00022598"/>
    </source>
</evidence>
<name>A0A6J6H803_9ZZZZ</name>
<evidence type="ECO:0000256" key="5">
    <source>
        <dbReference type="ARBA" id="ARBA00022741"/>
    </source>
</evidence>
<evidence type="ECO:0000259" key="8">
    <source>
        <dbReference type="Pfam" id="PF01171"/>
    </source>
</evidence>
<dbReference type="InterPro" id="IPR014729">
    <property type="entry name" value="Rossmann-like_a/b/a_fold"/>
</dbReference>
<gene>
    <name evidence="10" type="ORF">UFOPK1820_01142</name>
</gene>
<dbReference type="InterPro" id="IPR012094">
    <property type="entry name" value="tRNA_Ile_lys_synt"/>
</dbReference>
<dbReference type="Pfam" id="PF09179">
    <property type="entry name" value="TilS"/>
    <property type="match status" value="1"/>
</dbReference>
<dbReference type="AlphaFoldDB" id="A0A6J6H803"/>
<keyword evidence="4" id="KW-0819">tRNA processing</keyword>
<dbReference type="InterPro" id="IPR011063">
    <property type="entry name" value="TilS/TtcA_N"/>
</dbReference>
<dbReference type="InterPro" id="IPR015262">
    <property type="entry name" value="tRNA_Ile_lys_synt_subst-bd"/>
</dbReference>
<dbReference type="InterPro" id="IPR012795">
    <property type="entry name" value="tRNA_Ile_lys_synt_N"/>
</dbReference>
<dbReference type="SUPFAM" id="SSF82829">
    <property type="entry name" value="MesJ substrate recognition domain-like"/>
    <property type="match status" value="1"/>
</dbReference>
<dbReference type="EC" id="6.3.4.19" evidence="1"/>
<dbReference type="PANTHER" id="PTHR43033:SF1">
    <property type="entry name" value="TRNA(ILE)-LYSIDINE SYNTHASE-RELATED"/>
    <property type="match status" value="1"/>
</dbReference>
<dbReference type="GO" id="GO:0008033">
    <property type="term" value="P:tRNA processing"/>
    <property type="evidence" value="ECO:0007669"/>
    <property type="project" value="UniProtKB-KW"/>
</dbReference>
<dbReference type="GO" id="GO:0032267">
    <property type="term" value="F:tRNA(Ile)-lysidine synthase activity"/>
    <property type="evidence" value="ECO:0007669"/>
    <property type="project" value="UniProtKB-EC"/>
</dbReference>
<proteinExistence type="inferred from homology"/>
<dbReference type="Pfam" id="PF01171">
    <property type="entry name" value="ATP_bind_3"/>
    <property type="match status" value="1"/>
</dbReference>
<accession>A0A6J6H803</accession>
<evidence type="ECO:0000259" key="9">
    <source>
        <dbReference type="Pfam" id="PF09179"/>
    </source>
</evidence>